<sequence>MDGKGRFGGRNWDFSDRTGCSDSALKPMLGISIREDDASTHQGGVLKRSACYDRNEPVGNPNIGGSLNYTWVLHRNFLAPPKDIVHEASLEVNDVSDTPSVSENTLEKGDDLEVKPAKSIKAKKIQKPKGPRKHPSSPKKKKETAKSKGIHEKKSQDYDLEAETLDFSAVPSPVCSCTGVPRQCYRWGAGGWQSSCCTTNISEHPLPMSSSRPGSRMAGRKMSIGVYRKLLQRLSAEGHDLSYAVDLKDHWARHGTNKFVTIR</sequence>
<dbReference type="GO" id="GO:0003700">
    <property type="term" value="F:DNA-binding transcription factor activity"/>
    <property type="evidence" value="ECO:0007669"/>
    <property type="project" value="UniProtKB-UniRule"/>
</dbReference>
<evidence type="ECO:0000313" key="9">
    <source>
        <dbReference type="EMBL" id="KAJ6837940.1"/>
    </source>
</evidence>
<dbReference type="EMBL" id="JANAVB010011000">
    <property type="protein sequence ID" value="KAJ6837940.1"/>
    <property type="molecule type" value="Genomic_DNA"/>
</dbReference>
<dbReference type="GO" id="GO:0009723">
    <property type="term" value="P:response to ethylene"/>
    <property type="evidence" value="ECO:0007669"/>
    <property type="project" value="TreeGrafter"/>
</dbReference>
<comment type="caution">
    <text evidence="9">The sequence shown here is derived from an EMBL/GenBank/DDBJ whole genome shotgun (WGS) entry which is preliminary data.</text>
</comment>
<comment type="similarity">
    <text evidence="2 7">Belongs to the BBR/BPC family.</text>
</comment>
<comment type="function">
    <text evidence="7">Transcriptional regulator that specifically binds to GA-rich elements (GAGA-repeats) present in regulatory sequences of genes involved in developmental processes.</text>
</comment>
<keyword evidence="6 7" id="KW-0539">Nucleus</keyword>
<reference evidence="9" key="2">
    <citation type="submission" date="2023-04" db="EMBL/GenBank/DDBJ databases">
        <authorList>
            <person name="Bruccoleri R.E."/>
            <person name="Oakeley E.J."/>
            <person name="Faust A.-M."/>
            <person name="Dessus-Babus S."/>
            <person name="Altorfer M."/>
            <person name="Burckhardt D."/>
            <person name="Oertli M."/>
            <person name="Naumann U."/>
            <person name="Petersen F."/>
            <person name="Wong J."/>
        </authorList>
    </citation>
    <scope>NUCLEOTIDE SEQUENCE</scope>
    <source>
        <strain evidence="9">GSM-AAB239-AS_SAM_17_03QT</strain>
        <tissue evidence="9">Leaf</tissue>
    </source>
</reference>
<organism evidence="9 10">
    <name type="scientific">Iris pallida</name>
    <name type="common">Sweet iris</name>
    <dbReference type="NCBI Taxonomy" id="29817"/>
    <lineage>
        <taxon>Eukaryota</taxon>
        <taxon>Viridiplantae</taxon>
        <taxon>Streptophyta</taxon>
        <taxon>Embryophyta</taxon>
        <taxon>Tracheophyta</taxon>
        <taxon>Spermatophyta</taxon>
        <taxon>Magnoliopsida</taxon>
        <taxon>Liliopsida</taxon>
        <taxon>Asparagales</taxon>
        <taxon>Iridaceae</taxon>
        <taxon>Iridoideae</taxon>
        <taxon>Irideae</taxon>
        <taxon>Iris</taxon>
    </lineage>
</organism>
<evidence type="ECO:0000256" key="3">
    <source>
        <dbReference type="ARBA" id="ARBA00023015"/>
    </source>
</evidence>
<evidence type="ECO:0000256" key="6">
    <source>
        <dbReference type="ARBA" id="ARBA00023242"/>
    </source>
</evidence>
<proteinExistence type="inferred from homology"/>
<gene>
    <name evidence="9" type="ORF">M6B38_321685</name>
</gene>
<feature type="compositionally biased region" description="Basic residues" evidence="8">
    <location>
        <begin position="118"/>
        <end position="143"/>
    </location>
</feature>
<dbReference type="SMART" id="SM01226">
    <property type="entry name" value="GAGA_bind"/>
    <property type="match status" value="1"/>
</dbReference>
<keyword evidence="5 7" id="KW-0804">Transcription</keyword>
<evidence type="ECO:0000256" key="7">
    <source>
        <dbReference type="RuleBase" id="RU367160"/>
    </source>
</evidence>
<feature type="region of interest" description="Disordered" evidence="8">
    <location>
        <begin position="96"/>
        <end position="156"/>
    </location>
</feature>
<dbReference type="Proteomes" id="UP001140949">
    <property type="component" value="Unassembled WGS sequence"/>
</dbReference>
<dbReference type="PANTHER" id="PTHR31421:SF6">
    <property type="entry name" value="PROTEIN BASIC PENTACYSTEINE7"/>
    <property type="match status" value="1"/>
</dbReference>
<dbReference type="Pfam" id="PF06217">
    <property type="entry name" value="GAGA_bind"/>
    <property type="match status" value="1"/>
</dbReference>
<comment type="subcellular location">
    <subcellularLocation>
        <location evidence="1 7">Nucleus</location>
    </subcellularLocation>
</comment>
<dbReference type="GO" id="GO:0005634">
    <property type="term" value="C:nucleus"/>
    <property type="evidence" value="ECO:0007669"/>
    <property type="project" value="UniProtKB-SubCell"/>
</dbReference>
<dbReference type="AlphaFoldDB" id="A0AAX6HA56"/>
<dbReference type="GO" id="GO:0043565">
    <property type="term" value="F:sequence-specific DNA binding"/>
    <property type="evidence" value="ECO:0007669"/>
    <property type="project" value="TreeGrafter"/>
</dbReference>
<protein>
    <recommendedName>
        <fullName evidence="7">GAGA-binding transcriptional activator</fullName>
    </recommendedName>
</protein>
<evidence type="ECO:0000256" key="1">
    <source>
        <dbReference type="ARBA" id="ARBA00004123"/>
    </source>
</evidence>
<reference evidence="9" key="1">
    <citation type="journal article" date="2023" name="GigaByte">
        <title>Genome assembly of the bearded iris, Iris pallida Lam.</title>
        <authorList>
            <person name="Bruccoleri R.E."/>
            <person name="Oakeley E.J."/>
            <person name="Faust A.M.E."/>
            <person name="Altorfer M."/>
            <person name="Dessus-Babus S."/>
            <person name="Burckhardt D."/>
            <person name="Oertli M."/>
            <person name="Naumann U."/>
            <person name="Petersen F."/>
            <person name="Wong J."/>
        </authorList>
    </citation>
    <scope>NUCLEOTIDE SEQUENCE</scope>
    <source>
        <strain evidence="9">GSM-AAB239-AS_SAM_17_03QT</strain>
    </source>
</reference>
<evidence type="ECO:0000256" key="4">
    <source>
        <dbReference type="ARBA" id="ARBA00023125"/>
    </source>
</evidence>
<keyword evidence="3 7" id="KW-0805">Transcription regulation</keyword>
<evidence type="ECO:0000313" key="10">
    <source>
        <dbReference type="Proteomes" id="UP001140949"/>
    </source>
</evidence>
<accession>A0AAX6HA56</accession>
<keyword evidence="4 7" id="KW-0238">DNA-binding</keyword>
<feature type="compositionally biased region" description="Basic and acidic residues" evidence="8">
    <location>
        <begin position="105"/>
        <end position="116"/>
    </location>
</feature>
<feature type="compositionally biased region" description="Basic and acidic residues" evidence="8">
    <location>
        <begin position="144"/>
        <end position="156"/>
    </location>
</feature>
<dbReference type="InterPro" id="IPR010409">
    <property type="entry name" value="GAGA-bd_tscrpt_act"/>
</dbReference>
<evidence type="ECO:0000256" key="5">
    <source>
        <dbReference type="ARBA" id="ARBA00023163"/>
    </source>
</evidence>
<keyword evidence="10" id="KW-1185">Reference proteome</keyword>
<evidence type="ECO:0000256" key="8">
    <source>
        <dbReference type="SAM" id="MobiDB-lite"/>
    </source>
</evidence>
<name>A0AAX6HA56_IRIPA</name>
<dbReference type="PANTHER" id="PTHR31421">
    <property type="entry name" value="PROTEIN BASIC PENTACYSTEINE3"/>
    <property type="match status" value="1"/>
</dbReference>
<evidence type="ECO:0000256" key="2">
    <source>
        <dbReference type="ARBA" id="ARBA00007911"/>
    </source>
</evidence>